<dbReference type="RefSeq" id="WP_346755300.1">
    <property type="nucleotide sequence ID" value="NZ_JAUJEA010000016.1"/>
</dbReference>
<dbReference type="CDD" id="cd07185">
    <property type="entry name" value="OmpA_C-like"/>
    <property type="match status" value="1"/>
</dbReference>
<comment type="caution">
    <text evidence="5">The sequence shown here is derived from an EMBL/GenBank/DDBJ whole genome shotgun (WGS) entry which is preliminary data.</text>
</comment>
<dbReference type="Pfam" id="PF00691">
    <property type="entry name" value="OmpA"/>
    <property type="match status" value="1"/>
</dbReference>
<feature type="domain" description="SPOR" evidence="4">
    <location>
        <begin position="50"/>
        <end position="127"/>
    </location>
</feature>
<name>A0ABT8L0F7_9BACT</name>
<dbReference type="Pfam" id="PF05036">
    <property type="entry name" value="SPOR"/>
    <property type="match status" value="1"/>
</dbReference>
<evidence type="ECO:0000256" key="1">
    <source>
        <dbReference type="PROSITE-ProRule" id="PRU00473"/>
    </source>
</evidence>
<dbReference type="SUPFAM" id="SSF103088">
    <property type="entry name" value="OmpA-like"/>
    <property type="match status" value="1"/>
</dbReference>
<dbReference type="EMBL" id="JAUJEA010000016">
    <property type="protein sequence ID" value="MDN5205278.1"/>
    <property type="molecule type" value="Genomic_DNA"/>
</dbReference>
<keyword evidence="1" id="KW-0472">Membrane</keyword>
<sequence length="429" mass="49555">MFPKSRSIFTIVFGLAVLAGIESQAVVHSLKKVNKLQFQDSTKLRGDGLKPLEKGVYIVIGAFRELHNAVDYKNFLASKGYESDYGTREDTEYYYVYLYKFEDVEQARSETWRLRGTQHFKGAWMLRVNMEDDLETLDGDILYTGLGDSNLAKVPEQQITEPNENKSNVSDSQLSESERLKKQRELENSDYVIYFNTFRIKDNAKVQASIEIIDNVRAKYLKKLKAHEMQGLMDPKNGKHSLKLICNVFGYRKVEHDILLDQPINDDSKSFVRQEGDSIFIDFPLERLKPGDIAVMYNVYFFNDAAVMRPESRYEVNSLLEMLQEDDKLSIKIHGHTNSNRAGKIIKLDKGQNNYFKMSKDNLETFGSAKELSKERGFTMKQYLVEQGVEESRMEVKGWGGKKMIYDKDKPEAKKNIRVEIEILKSSNQ</sequence>
<dbReference type="InterPro" id="IPR036680">
    <property type="entry name" value="SPOR-like_sf"/>
</dbReference>
<feature type="domain" description="OmpA-like" evidence="3">
    <location>
        <begin position="288"/>
        <end position="427"/>
    </location>
</feature>
<dbReference type="InterPro" id="IPR006665">
    <property type="entry name" value="OmpA-like"/>
</dbReference>
<dbReference type="InterPro" id="IPR036737">
    <property type="entry name" value="OmpA-like_sf"/>
</dbReference>
<accession>A0ABT8L0F7</accession>
<evidence type="ECO:0000259" key="3">
    <source>
        <dbReference type="PROSITE" id="PS51123"/>
    </source>
</evidence>
<dbReference type="Gene3D" id="3.30.70.1070">
    <property type="entry name" value="Sporulation related repeat"/>
    <property type="match status" value="1"/>
</dbReference>
<dbReference type="PROSITE" id="PS51724">
    <property type="entry name" value="SPOR"/>
    <property type="match status" value="1"/>
</dbReference>
<proteinExistence type="predicted"/>
<feature type="region of interest" description="Disordered" evidence="2">
    <location>
        <begin position="156"/>
        <end position="181"/>
    </location>
</feature>
<evidence type="ECO:0000256" key="2">
    <source>
        <dbReference type="SAM" id="MobiDB-lite"/>
    </source>
</evidence>
<dbReference type="Gene3D" id="3.30.1330.60">
    <property type="entry name" value="OmpA-like domain"/>
    <property type="match status" value="1"/>
</dbReference>
<dbReference type="PROSITE" id="PS51123">
    <property type="entry name" value="OMPA_2"/>
    <property type="match status" value="1"/>
</dbReference>
<evidence type="ECO:0000259" key="4">
    <source>
        <dbReference type="PROSITE" id="PS51724"/>
    </source>
</evidence>
<feature type="compositionally biased region" description="Polar residues" evidence="2">
    <location>
        <begin position="157"/>
        <end position="175"/>
    </location>
</feature>
<dbReference type="InterPro" id="IPR007730">
    <property type="entry name" value="SPOR-like_dom"/>
</dbReference>
<dbReference type="Proteomes" id="UP001172082">
    <property type="component" value="Unassembled WGS sequence"/>
</dbReference>
<evidence type="ECO:0000313" key="5">
    <source>
        <dbReference type="EMBL" id="MDN5205278.1"/>
    </source>
</evidence>
<reference evidence="5" key="1">
    <citation type="submission" date="2023-06" db="EMBL/GenBank/DDBJ databases">
        <title>Genomic of Parafulvivirga corallium.</title>
        <authorList>
            <person name="Wang G."/>
        </authorList>
    </citation>
    <scope>NUCLEOTIDE SEQUENCE</scope>
    <source>
        <strain evidence="5">BMA10</strain>
    </source>
</reference>
<evidence type="ECO:0000313" key="6">
    <source>
        <dbReference type="Proteomes" id="UP001172082"/>
    </source>
</evidence>
<dbReference type="SUPFAM" id="SSF110997">
    <property type="entry name" value="Sporulation related repeat"/>
    <property type="match status" value="1"/>
</dbReference>
<protein>
    <submittedName>
        <fullName evidence="5">OmpA family protein</fullName>
    </submittedName>
</protein>
<keyword evidence="6" id="KW-1185">Reference proteome</keyword>
<gene>
    <name evidence="5" type="ORF">QQ008_28095</name>
</gene>
<organism evidence="5 6">
    <name type="scientific">Splendidivirga corallicola</name>
    <dbReference type="NCBI Taxonomy" id="3051826"/>
    <lineage>
        <taxon>Bacteria</taxon>
        <taxon>Pseudomonadati</taxon>
        <taxon>Bacteroidota</taxon>
        <taxon>Cytophagia</taxon>
        <taxon>Cytophagales</taxon>
        <taxon>Splendidivirgaceae</taxon>
        <taxon>Splendidivirga</taxon>
    </lineage>
</organism>